<dbReference type="InterPro" id="IPR036689">
    <property type="entry name" value="ESAT-6-like_sf"/>
</dbReference>
<comment type="caution">
    <text evidence="1">The sequence shown here is derived from an EMBL/GenBank/DDBJ whole genome shotgun (WGS) entry which is preliminary data.</text>
</comment>
<dbReference type="InterPro" id="IPR010310">
    <property type="entry name" value="T7SS_ESAT-6-like"/>
</dbReference>
<dbReference type="SUPFAM" id="SSF140453">
    <property type="entry name" value="EsxAB dimer-like"/>
    <property type="match status" value="1"/>
</dbReference>
<organism evidence="1 2">
    <name type="scientific">Nocardia abscessus</name>
    <dbReference type="NCBI Taxonomy" id="120957"/>
    <lineage>
        <taxon>Bacteria</taxon>
        <taxon>Bacillati</taxon>
        <taxon>Actinomycetota</taxon>
        <taxon>Actinomycetes</taxon>
        <taxon>Mycobacteriales</taxon>
        <taxon>Nocardiaceae</taxon>
        <taxon>Nocardia</taxon>
    </lineage>
</organism>
<name>A0ABS0C399_9NOCA</name>
<accession>A0ABS0C399</accession>
<dbReference type="Pfam" id="PF06013">
    <property type="entry name" value="WXG100"/>
    <property type="match status" value="1"/>
</dbReference>
<dbReference type="RefSeq" id="WP_195031949.1">
    <property type="nucleotide sequence ID" value="NZ_JADLRE010000003.1"/>
</dbReference>
<evidence type="ECO:0000313" key="1">
    <source>
        <dbReference type="EMBL" id="MBF6224631.1"/>
    </source>
</evidence>
<evidence type="ECO:0000313" key="2">
    <source>
        <dbReference type="Proteomes" id="UP000807309"/>
    </source>
</evidence>
<protein>
    <submittedName>
        <fullName evidence="1">WXG100 family type VII secretion target</fullName>
    </submittedName>
</protein>
<sequence length="107" mass="11023">MADTAGADTDFAIVPADVSDAGRYVQQAARTLINGIRSADTEVAGLMATWHGPAADAYSSAWDEARRGAMRILEALDGMGDLLGVSVDAVVSVDVDRAAATSSLELP</sequence>
<reference evidence="1 2" key="1">
    <citation type="submission" date="2020-10" db="EMBL/GenBank/DDBJ databases">
        <title>Identification of Nocardia species via Next-generation sequencing and recognition of intraspecies genetic diversity.</title>
        <authorList>
            <person name="Li P."/>
            <person name="Li P."/>
            <person name="Lu B."/>
        </authorList>
    </citation>
    <scope>NUCLEOTIDE SEQUENCE [LARGE SCALE GENOMIC DNA]</scope>
    <source>
        <strain evidence="1 2">N-11</strain>
    </source>
</reference>
<dbReference type="Proteomes" id="UP000807309">
    <property type="component" value="Unassembled WGS sequence"/>
</dbReference>
<gene>
    <name evidence="1" type="ORF">IU470_05850</name>
</gene>
<dbReference type="EMBL" id="JADLRE010000003">
    <property type="protein sequence ID" value="MBF6224631.1"/>
    <property type="molecule type" value="Genomic_DNA"/>
</dbReference>
<proteinExistence type="predicted"/>
<keyword evidence="2" id="KW-1185">Reference proteome</keyword>
<dbReference type="Gene3D" id="1.10.287.1060">
    <property type="entry name" value="ESAT-6-like"/>
    <property type="match status" value="1"/>
</dbReference>